<dbReference type="EMBL" id="MU004233">
    <property type="protein sequence ID" value="KAF2670961.1"/>
    <property type="molecule type" value="Genomic_DNA"/>
</dbReference>
<proteinExistence type="predicted"/>
<feature type="region of interest" description="Disordered" evidence="1">
    <location>
        <begin position="36"/>
        <end position="62"/>
    </location>
</feature>
<dbReference type="Proteomes" id="UP000799302">
    <property type="component" value="Unassembled WGS sequence"/>
</dbReference>
<keyword evidence="3" id="KW-1185">Reference proteome</keyword>
<reference evidence="2" key="1">
    <citation type="journal article" date="2020" name="Stud. Mycol.">
        <title>101 Dothideomycetes genomes: a test case for predicting lifestyles and emergence of pathogens.</title>
        <authorList>
            <person name="Haridas S."/>
            <person name="Albert R."/>
            <person name="Binder M."/>
            <person name="Bloem J."/>
            <person name="Labutti K."/>
            <person name="Salamov A."/>
            <person name="Andreopoulos B."/>
            <person name="Baker S."/>
            <person name="Barry K."/>
            <person name="Bills G."/>
            <person name="Bluhm B."/>
            <person name="Cannon C."/>
            <person name="Castanera R."/>
            <person name="Culley D."/>
            <person name="Daum C."/>
            <person name="Ezra D."/>
            <person name="Gonzalez J."/>
            <person name="Henrissat B."/>
            <person name="Kuo A."/>
            <person name="Liang C."/>
            <person name="Lipzen A."/>
            <person name="Lutzoni F."/>
            <person name="Magnuson J."/>
            <person name="Mondo S."/>
            <person name="Nolan M."/>
            <person name="Ohm R."/>
            <person name="Pangilinan J."/>
            <person name="Park H.-J."/>
            <person name="Ramirez L."/>
            <person name="Alfaro M."/>
            <person name="Sun H."/>
            <person name="Tritt A."/>
            <person name="Yoshinaga Y."/>
            <person name="Zwiers L.-H."/>
            <person name="Turgeon B."/>
            <person name="Goodwin S."/>
            <person name="Spatafora J."/>
            <person name="Crous P."/>
            <person name="Grigoriev I."/>
        </authorList>
    </citation>
    <scope>NUCLEOTIDE SEQUENCE</scope>
    <source>
        <strain evidence="2">CBS 115976</strain>
    </source>
</reference>
<evidence type="ECO:0000313" key="3">
    <source>
        <dbReference type="Proteomes" id="UP000799302"/>
    </source>
</evidence>
<evidence type="ECO:0000256" key="1">
    <source>
        <dbReference type="SAM" id="MobiDB-lite"/>
    </source>
</evidence>
<name>A0A6A6UHC9_9PEZI</name>
<evidence type="ECO:0000313" key="2">
    <source>
        <dbReference type="EMBL" id="KAF2670961.1"/>
    </source>
</evidence>
<sequence length="139" mass="15823">MEDGQGRFAERDAVYEKYLHLSQQSLRLKFSLSHKASSSDSPLSRQTSTRSNSHSPTLSPIDEATPALYGASLLSVADDLSALMEVNQQIKATLTELLNCPSVKLDRGYRAWVQERLMEAEHEIRQQRRRRSSNDRRMS</sequence>
<feature type="compositionally biased region" description="Polar residues" evidence="1">
    <location>
        <begin position="36"/>
        <end position="58"/>
    </location>
</feature>
<dbReference type="OrthoDB" id="4509729at2759"/>
<accession>A0A6A6UHC9</accession>
<organism evidence="2 3">
    <name type="scientific">Microthyrium microscopicum</name>
    <dbReference type="NCBI Taxonomy" id="703497"/>
    <lineage>
        <taxon>Eukaryota</taxon>
        <taxon>Fungi</taxon>
        <taxon>Dikarya</taxon>
        <taxon>Ascomycota</taxon>
        <taxon>Pezizomycotina</taxon>
        <taxon>Dothideomycetes</taxon>
        <taxon>Dothideomycetes incertae sedis</taxon>
        <taxon>Microthyriales</taxon>
        <taxon>Microthyriaceae</taxon>
        <taxon>Microthyrium</taxon>
    </lineage>
</organism>
<gene>
    <name evidence="2" type="ORF">BT63DRAFT_453332</name>
</gene>
<dbReference type="AlphaFoldDB" id="A0A6A6UHC9"/>
<protein>
    <submittedName>
        <fullName evidence="2">Uncharacterized protein</fullName>
    </submittedName>
</protein>